<protein>
    <recommendedName>
        <fullName evidence="6">FERM domain-containing protein</fullName>
    </recommendedName>
</protein>
<dbReference type="PANTHER" id="PTHR23280">
    <property type="entry name" value="4.1 G PROTEIN"/>
    <property type="match status" value="1"/>
</dbReference>
<dbReference type="InterPro" id="IPR019749">
    <property type="entry name" value="Band_41_domain"/>
</dbReference>
<name>A0AAQ4FMI2_AMBAM</name>
<dbReference type="GO" id="GO:0048731">
    <property type="term" value="P:system development"/>
    <property type="evidence" value="ECO:0007669"/>
    <property type="project" value="UniProtKB-ARBA"/>
</dbReference>
<keyword evidence="8" id="KW-1185">Reference proteome</keyword>
<dbReference type="InterPro" id="IPR029071">
    <property type="entry name" value="Ubiquitin-like_domsf"/>
</dbReference>
<feature type="domain" description="FERM" evidence="6">
    <location>
        <begin position="1"/>
        <end position="282"/>
    </location>
</feature>
<dbReference type="PANTHER" id="PTHR23280:SF4">
    <property type="entry name" value="BAND 4.1-LIKE PROTEIN 4A"/>
    <property type="match status" value="1"/>
</dbReference>
<dbReference type="FunFam" id="2.30.29.30:FF:000002">
    <property type="entry name" value="Band 4.1-like protein 5 isoform 1"/>
    <property type="match status" value="1"/>
</dbReference>
<feature type="region of interest" description="Disordered" evidence="5">
    <location>
        <begin position="851"/>
        <end position="875"/>
    </location>
</feature>
<dbReference type="Pfam" id="PF00373">
    <property type="entry name" value="FERM_M"/>
    <property type="match status" value="1"/>
</dbReference>
<dbReference type="FunFam" id="1.20.80.10:FF:000003">
    <property type="entry name" value="Tyrosine-protein phosphatase non-receptor type 4"/>
    <property type="match status" value="1"/>
</dbReference>
<dbReference type="CDD" id="cd14473">
    <property type="entry name" value="FERM_B-lobe"/>
    <property type="match status" value="1"/>
</dbReference>
<dbReference type="PROSITE" id="PS00661">
    <property type="entry name" value="FERM_2"/>
    <property type="match status" value="1"/>
</dbReference>
<evidence type="ECO:0000256" key="3">
    <source>
        <dbReference type="ARBA" id="ARBA00022490"/>
    </source>
</evidence>
<evidence type="ECO:0000256" key="4">
    <source>
        <dbReference type="ARBA" id="ARBA00022949"/>
    </source>
</evidence>
<evidence type="ECO:0000256" key="5">
    <source>
        <dbReference type="SAM" id="MobiDB-lite"/>
    </source>
</evidence>
<feature type="compositionally biased region" description="Low complexity" evidence="5">
    <location>
        <begin position="711"/>
        <end position="726"/>
    </location>
</feature>
<dbReference type="PROSITE" id="PS00660">
    <property type="entry name" value="FERM_1"/>
    <property type="match status" value="1"/>
</dbReference>
<dbReference type="SUPFAM" id="SSF54236">
    <property type="entry name" value="Ubiquitin-like"/>
    <property type="match status" value="1"/>
</dbReference>
<dbReference type="InterPro" id="IPR035963">
    <property type="entry name" value="FERM_2"/>
</dbReference>
<dbReference type="GO" id="GO:0009887">
    <property type="term" value="P:animal organ morphogenesis"/>
    <property type="evidence" value="ECO:0007669"/>
    <property type="project" value="UniProtKB-ARBA"/>
</dbReference>
<dbReference type="InterPro" id="IPR014352">
    <property type="entry name" value="FERM/acyl-CoA-bd_prot_sf"/>
</dbReference>
<feature type="compositionally biased region" description="Polar residues" evidence="5">
    <location>
        <begin position="384"/>
        <end position="398"/>
    </location>
</feature>
<dbReference type="Proteomes" id="UP001321473">
    <property type="component" value="Unassembled WGS sequence"/>
</dbReference>
<reference evidence="7 8" key="1">
    <citation type="journal article" date="2023" name="Arcadia Sci">
        <title>De novo assembly of a long-read Amblyomma americanum tick genome.</title>
        <authorList>
            <person name="Chou S."/>
            <person name="Poskanzer K.E."/>
            <person name="Rollins M."/>
            <person name="Thuy-Boun P.S."/>
        </authorList>
    </citation>
    <scope>NUCLEOTIDE SEQUENCE [LARGE SCALE GENOMIC DNA]</scope>
    <source>
        <strain evidence="7">F_SG_1</strain>
        <tissue evidence="7">Salivary glands</tissue>
    </source>
</reference>
<dbReference type="Gene3D" id="2.30.29.30">
    <property type="entry name" value="Pleckstrin-homology domain (PH domain)/Phosphotyrosine-binding domain (PTB)"/>
    <property type="match status" value="1"/>
</dbReference>
<evidence type="ECO:0000313" key="7">
    <source>
        <dbReference type="EMBL" id="KAK8787778.1"/>
    </source>
</evidence>
<evidence type="ECO:0000259" key="6">
    <source>
        <dbReference type="PROSITE" id="PS50057"/>
    </source>
</evidence>
<dbReference type="Gene3D" id="1.20.80.10">
    <property type="match status" value="1"/>
</dbReference>
<dbReference type="SUPFAM" id="SSF47031">
    <property type="entry name" value="Second domain of FERM"/>
    <property type="match status" value="1"/>
</dbReference>
<dbReference type="GO" id="GO:0031032">
    <property type="term" value="P:actomyosin structure organization"/>
    <property type="evidence" value="ECO:0007669"/>
    <property type="project" value="TreeGrafter"/>
</dbReference>
<feature type="compositionally biased region" description="Polar residues" evidence="5">
    <location>
        <begin position="460"/>
        <end position="473"/>
    </location>
</feature>
<dbReference type="InterPro" id="IPR018979">
    <property type="entry name" value="FERM_N"/>
</dbReference>
<organism evidence="7 8">
    <name type="scientific">Amblyomma americanum</name>
    <name type="common">Lone star tick</name>
    <dbReference type="NCBI Taxonomy" id="6943"/>
    <lineage>
        <taxon>Eukaryota</taxon>
        <taxon>Metazoa</taxon>
        <taxon>Ecdysozoa</taxon>
        <taxon>Arthropoda</taxon>
        <taxon>Chelicerata</taxon>
        <taxon>Arachnida</taxon>
        <taxon>Acari</taxon>
        <taxon>Parasitiformes</taxon>
        <taxon>Ixodida</taxon>
        <taxon>Ixodoidea</taxon>
        <taxon>Ixodidae</taxon>
        <taxon>Amblyomminae</taxon>
        <taxon>Amblyomma</taxon>
    </lineage>
</organism>
<dbReference type="GO" id="GO:0070161">
    <property type="term" value="C:anchoring junction"/>
    <property type="evidence" value="ECO:0007669"/>
    <property type="project" value="UniProtKB-SubCell"/>
</dbReference>
<feature type="compositionally biased region" description="Basic residues" evidence="5">
    <location>
        <begin position="563"/>
        <end position="574"/>
    </location>
</feature>
<dbReference type="SUPFAM" id="SSF50729">
    <property type="entry name" value="PH domain-like"/>
    <property type="match status" value="1"/>
</dbReference>
<feature type="compositionally biased region" description="Polar residues" evidence="5">
    <location>
        <begin position="664"/>
        <end position="680"/>
    </location>
</feature>
<gene>
    <name evidence="7" type="ORF">V5799_022440</name>
</gene>
<dbReference type="InterPro" id="IPR019748">
    <property type="entry name" value="FERM_central"/>
</dbReference>
<dbReference type="GO" id="GO:0005737">
    <property type="term" value="C:cytoplasm"/>
    <property type="evidence" value="ECO:0007669"/>
    <property type="project" value="UniProtKB-SubCell"/>
</dbReference>
<feature type="compositionally biased region" description="Low complexity" evidence="5">
    <location>
        <begin position="371"/>
        <end position="383"/>
    </location>
</feature>
<proteinExistence type="predicted"/>
<dbReference type="SMART" id="SM01196">
    <property type="entry name" value="FERM_C"/>
    <property type="match status" value="1"/>
</dbReference>
<dbReference type="InterPro" id="IPR000299">
    <property type="entry name" value="FERM_domain"/>
</dbReference>
<comment type="subcellular location">
    <subcellularLocation>
        <location evidence="1">Cell junction</location>
    </subcellularLocation>
    <subcellularLocation>
        <location evidence="2">Cytoplasm</location>
    </subcellularLocation>
</comment>
<dbReference type="InterPro" id="IPR019747">
    <property type="entry name" value="FERM_CS"/>
</dbReference>
<evidence type="ECO:0000256" key="2">
    <source>
        <dbReference type="ARBA" id="ARBA00004496"/>
    </source>
</evidence>
<dbReference type="GO" id="GO:0071944">
    <property type="term" value="C:cell periphery"/>
    <property type="evidence" value="ECO:0007669"/>
    <property type="project" value="UniProtKB-ARBA"/>
</dbReference>
<feature type="compositionally biased region" description="Basic and acidic residues" evidence="5">
    <location>
        <begin position="449"/>
        <end position="459"/>
    </location>
</feature>
<feature type="region of interest" description="Disordered" evidence="5">
    <location>
        <begin position="541"/>
        <end position="584"/>
    </location>
</feature>
<dbReference type="SMART" id="SM00295">
    <property type="entry name" value="B41"/>
    <property type="match status" value="1"/>
</dbReference>
<dbReference type="InterPro" id="IPR011993">
    <property type="entry name" value="PH-like_dom_sf"/>
</dbReference>
<dbReference type="Pfam" id="PF09379">
    <property type="entry name" value="FERM_N"/>
    <property type="match status" value="1"/>
</dbReference>
<dbReference type="AlphaFoldDB" id="A0AAQ4FMI2"/>
<keyword evidence="3" id="KW-0963">Cytoplasm</keyword>
<feature type="region of interest" description="Disordered" evidence="5">
    <location>
        <begin position="371"/>
        <end position="510"/>
    </location>
</feature>
<dbReference type="GO" id="GO:0016020">
    <property type="term" value="C:membrane"/>
    <property type="evidence" value="ECO:0007669"/>
    <property type="project" value="UniProtKB-ARBA"/>
</dbReference>
<feature type="compositionally biased region" description="Basic and acidic residues" evidence="5">
    <location>
        <begin position="482"/>
        <end position="492"/>
    </location>
</feature>
<dbReference type="PROSITE" id="PS50057">
    <property type="entry name" value="FERM_3"/>
    <property type="match status" value="1"/>
</dbReference>
<dbReference type="EMBL" id="JARKHS020001451">
    <property type="protein sequence ID" value="KAK8787778.1"/>
    <property type="molecule type" value="Genomic_DNA"/>
</dbReference>
<sequence length="875" mass="98035">MRDVCPARALREDAPLPHQNTSRGQDLLDVVYKHLNLLETAYFGLRFVDNLAQTHWLDPNKKIHRQVKGMQTFTFYFGVKFYTPDPCKLLEEITRYQYFLQVKQDIYHGRLPISFDLAAELFALAIQSELGDYDPRRHQPGYASELRFLVNQTPELEEKVAELHKGLRGQVPAVSEMNFLDKVKWLDMYGVDLHPVIGEDHTEYFLGLTPSGVVVLRNKTKVGNYYWPRITKVYHKGCYFMLQVRDKTSDDSTYGFELATKQACKHLWRCCVDHHSFFRLTQTSENPIASKYFGWGGKLRVSTRRDRPNPASFKVQPRPQPTFVRVPSRRYQRRLGQPDGADAGTQLKEHEKHVIDHRNGSHWAHSALLSPSSTSLHHSSPVPATSTPVTSGNQSSSVPPWEDPKQRGLYSSSTNPSPRSVRSSGSRHSHCRSSSNEGDCRRRRHRSRRGSDNESEVSKSSRGSRTSKCSRASSGGCRHSCHSRDSGSESDHHHHHRHKHRHHRRHRSYELVDSEAQWKEVQKQQQTAVIKQPQSAVVRDLSGRKSGYIQSGMETESEAQYAQRKKHRRTRSRSKSPDVKRAIPQDVKKHIEYHLVDPVTLTEEERKDIKYTKVETDSRLFKIRYSPTAGRPNYRMAKISSSRAAKETKSGQEEEDGPPPPYSTLHTSPATRSTAVTSTKCAAPLDLPPATGPYEPSPKMTRDTFPRPLLTPVSTSNGSGSPVVVSSGGIKAPASNGKLPVFTSRASSTSNLLAPTTMSSCMTTLANGGISYKSIAESNHVQVNGSPRPTSLGPHLMASTRFGSCEEETASASHELLTPVTSSGPRVTFQTPTVATYSRVYSSPPSWNAWGPKASTGDTIPKSPLSGCHEMSTEL</sequence>
<dbReference type="Pfam" id="PF09380">
    <property type="entry name" value="FERM_C"/>
    <property type="match status" value="1"/>
</dbReference>
<feature type="region of interest" description="Disordered" evidence="5">
    <location>
        <begin position="630"/>
        <end position="726"/>
    </location>
</feature>
<dbReference type="CDD" id="cd13186">
    <property type="entry name" value="FERM_C_NBL4_NBL5"/>
    <property type="match status" value="1"/>
</dbReference>
<dbReference type="GO" id="GO:0005856">
    <property type="term" value="C:cytoskeleton"/>
    <property type="evidence" value="ECO:0007669"/>
    <property type="project" value="TreeGrafter"/>
</dbReference>
<evidence type="ECO:0000256" key="1">
    <source>
        <dbReference type="ARBA" id="ARBA00004282"/>
    </source>
</evidence>
<evidence type="ECO:0000313" key="8">
    <source>
        <dbReference type="Proteomes" id="UP001321473"/>
    </source>
</evidence>
<feature type="compositionally biased region" description="Basic residues" evidence="5">
    <location>
        <begin position="493"/>
        <end position="507"/>
    </location>
</feature>
<accession>A0AAQ4FMI2</accession>
<comment type="caution">
    <text evidence="7">The sequence shown here is derived from an EMBL/GenBank/DDBJ whole genome shotgun (WGS) entry which is preliminary data.</text>
</comment>
<dbReference type="PRINTS" id="PR00935">
    <property type="entry name" value="BAND41"/>
</dbReference>
<feature type="compositionally biased region" description="Basic and acidic residues" evidence="5">
    <location>
        <begin position="575"/>
        <end position="584"/>
    </location>
</feature>
<feature type="compositionally biased region" description="Polar residues" evidence="5">
    <location>
        <begin position="548"/>
        <end position="560"/>
    </location>
</feature>
<feature type="region of interest" description="Disordered" evidence="5">
    <location>
        <begin position="303"/>
        <end position="322"/>
    </location>
</feature>
<keyword evidence="4" id="KW-0965">Cell junction</keyword>
<dbReference type="Gene3D" id="3.10.20.90">
    <property type="entry name" value="Phosphatidylinositol 3-kinase Catalytic Subunit, Chain A, domain 1"/>
    <property type="match status" value="1"/>
</dbReference>
<dbReference type="InterPro" id="IPR018980">
    <property type="entry name" value="FERM_PH-like_C"/>
</dbReference>